<protein>
    <recommendedName>
        <fullName evidence="2">Yeast cell wall synthesis Kre9/Knh1-like N-terminal domain-containing protein</fullName>
    </recommendedName>
</protein>
<evidence type="ECO:0000259" key="2">
    <source>
        <dbReference type="Pfam" id="PF10342"/>
    </source>
</evidence>
<dbReference type="Pfam" id="PF10342">
    <property type="entry name" value="Kre9_KNH"/>
    <property type="match status" value="1"/>
</dbReference>
<accession>A0A5N6ZGR4</accession>
<organism evidence="3 4">
    <name type="scientific">Aspergillus coremiiformis</name>
    <dbReference type="NCBI Taxonomy" id="138285"/>
    <lineage>
        <taxon>Eukaryota</taxon>
        <taxon>Fungi</taxon>
        <taxon>Dikarya</taxon>
        <taxon>Ascomycota</taxon>
        <taxon>Pezizomycotina</taxon>
        <taxon>Eurotiomycetes</taxon>
        <taxon>Eurotiomycetidae</taxon>
        <taxon>Eurotiales</taxon>
        <taxon>Aspergillaceae</taxon>
        <taxon>Aspergillus</taxon>
        <taxon>Aspergillus subgen. Circumdati</taxon>
    </lineage>
</organism>
<gene>
    <name evidence="3" type="ORF">BDV28DRAFT_144780</name>
</gene>
<dbReference type="OrthoDB" id="5316007at2759"/>
<keyword evidence="4" id="KW-1185">Reference proteome</keyword>
<evidence type="ECO:0000313" key="4">
    <source>
        <dbReference type="Proteomes" id="UP000327118"/>
    </source>
</evidence>
<dbReference type="EMBL" id="ML739034">
    <property type="protein sequence ID" value="KAE8356867.1"/>
    <property type="molecule type" value="Genomic_DNA"/>
</dbReference>
<sequence>MRITTPKAGDCVDVTHDWKVCWEHVDTDPRTFSLWLTHLTSEPAEEVELLATVNTFDSNCVTVPGRQLPIRGGDRYRVWATAVGETNPCCPYSESADFRALVGTACPPEVAEEMDQSQL</sequence>
<dbReference type="Proteomes" id="UP000327118">
    <property type="component" value="Unassembled WGS sequence"/>
</dbReference>
<evidence type="ECO:0000313" key="3">
    <source>
        <dbReference type="EMBL" id="KAE8356867.1"/>
    </source>
</evidence>
<feature type="domain" description="Yeast cell wall synthesis Kre9/Knh1-like N-terminal" evidence="2">
    <location>
        <begin position="5"/>
        <end position="85"/>
    </location>
</feature>
<name>A0A5N6ZGR4_9EURO</name>
<dbReference type="InterPro" id="IPR018466">
    <property type="entry name" value="Kre9/Knh1-like_N"/>
</dbReference>
<proteinExistence type="predicted"/>
<dbReference type="AlphaFoldDB" id="A0A5N6ZGR4"/>
<evidence type="ECO:0000256" key="1">
    <source>
        <dbReference type="ARBA" id="ARBA00022729"/>
    </source>
</evidence>
<keyword evidence="1" id="KW-0732">Signal</keyword>
<reference evidence="4" key="1">
    <citation type="submission" date="2019-04" db="EMBL/GenBank/DDBJ databases">
        <title>Friends and foes A comparative genomics studyof 23 Aspergillus species from section Flavi.</title>
        <authorList>
            <consortium name="DOE Joint Genome Institute"/>
            <person name="Kjaerbolling I."/>
            <person name="Vesth T."/>
            <person name="Frisvad J.C."/>
            <person name="Nybo J.L."/>
            <person name="Theobald S."/>
            <person name="Kildgaard S."/>
            <person name="Isbrandt T."/>
            <person name="Kuo A."/>
            <person name="Sato A."/>
            <person name="Lyhne E.K."/>
            <person name="Kogle M.E."/>
            <person name="Wiebenga A."/>
            <person name="Kun R.S."/>
            <person name="Lubbers R.J."/>
            <person name="Makela M.R."/>
            <person name="Barry K."/>
            <person name="Chovatia M."/>
            <person name="Clum A."/>
            <person name="Daum C."/>
            <person name="Haridas S."/>
            <person name="He G."/>
            <person name="LaButti K."/>
            <person name="Lipzen A."/>
            <person name="Mondo S."/>
            <person name="Riley R."/>
            <person name="Salamov A."/>
            <person name="Simmons B.A."/>
            <person name="Magnuson J.K."/>
            <person name="Henrissat B."/>
            <person name="Mortensen U.H."/>
            <person name="Larsen T.O."/>
            <person name="Devries R.P."/>
            <person name="Grigoriev I.V."/>
            <person name="Machida M."/>
            <person name="Baker S.E."/>
            <person name="Andersen M.R."/>
        </authorList>
    </citation>
    <scope>NUCLEOTIDE SEQUENCE [LARGE SCALE GENOMIC DNA]</scope>
    <source>
        <strain evidence="4">CBS 553.77</strain>
    </source>
</reference>